<feature type="transmembrane region" description="Helical" evidence="4">
    <location>
        <begin position="307"/>
        <end position="328"/>
    </location>
</feature>
<dbReference type="InterPro" id="IPR007329">
    <property type="entry name" value="FMN-bd"/>
</dbReference>
<comment type="subcellular location">
    <subcellularLocation>
        <location evidence="1">Cell membrane</location>
    </subcellularLocation>
</comment>
<keyword evidence="3 4" id="KW-0472">Membrane</keyword>
<dbReference type="PANTHER" id="PTHR30224">
    <property type="entry name" value="ELECTRON TRANSPORT PROTEIN"/>
    <property type="match status" value="1"/>
</dbReference>
<proteinExistence type="predicted"/>
<evidence type="ECO:0000256" key="1">
    <source>
        <dbReference type="ARBA" id="ARBA00004236"/>
    </source>
</evidence>
<evidence type="ECO:0000256" key="3">
    <source>
        <dbReference type="ARBA" id="ARBA00023136"/>
    </source>
</evidence>
<gene>
    <name evidence="6" type="ORF">DW060_12710</name>
</gene>
<dbReference type="OrthoDB" id="9806398at2"/>
<sequence length="377" mass="40767">MVKRQRKGIMIRLLSLVVVMLVLSAAAILRDGRIFGHDLRQTHAAVVSVAQGSDTLSVQPDGTFVVNTRVLAKDVQGYGGPVPLKIHIGKDGRLTAIEAEPNAESPSFFDRAKELFSRWQGKTIDEAMAEDVDAVSGATFSSKAIIRNVQRGLAYAKQHGLADGGKGAQEESAEHTVATGWTLGSIVALIAVLLGAVVPLFTNNRRLHLVQLVVNVVVLGLWTGTFVSYTLFLRLFAGGVSLSAIGTLAAPLLMLIVALLYPLAGRSGHYCAHVCPFGSAQELAGKLSRRKLRITPRVLRVLTALRNLLWGVLMALLLTGTCTAWIDYELFTAFIYSSASVWVIVLAMLFLVLSVWVPRPYCRFVCPTGALMKSVEC</sequence>
<dbReference type="Pfam" id="PF12801">
    <property type="entry name" value="Fer4_5"/>
    <property type="match status" value="2"/>
</dbReference>
<keyword evidence="2" id="KW-1003">Cell membrane</keyword>
<accession>A0A415GDW5</accession>
<evidence type="ECO:0000313" key="6">
    <source>
        <dbReference type="EMBL" id="RHK46977.1"/>
    </source>
</evidence>
<evidence type="ECO:0000313" key="7">
    <source>
        <dbReference type="Proteomes" id="UP000286598"/>
    </source>
</evidence>
<name>A0A415GDW5_9BACT</name>
<organism evidence="6 7">
    <name type="scientific">Leyella stercorea</name>
    <dbReference type="NCBI Taxonomy" id="363265"/>
    <lineage>
        <taxon>Bacteria</taxon>
        <taxon>Pseudomonadati</taxon>
        <taxon>Bacteroidota</taxon>
        <taxon>Bacteroidia</taxon>
        <taxon>Bacteroidales</taxon>
        <taxon>Prevotellaceae</taxon>
        <taxon>Leyella</taxon>
    </lineage>
</organism>
<feature type="transmembrane region" description="Helical" evidence="4">
    <location>
        <begin position="334"/>
        <end position="357"/>
    </location>
</feature>
<feature type="domain" description="FMN-binding" evidence="5">
    <location>
        <begin position="77"/>
        <end position="156"/>
    </location>
</feature>
<dbReference type="InterPro" id="IPR017896">
    <property type="entry name" value="4Fe4S_Fe-S-bd"/>
</dbReference>
<dbReference type="SMART" id="SM00900">
    <property type="entry name" value="FMN_bind"/>
    <property type="match status" value="1"/>
</dbReference>
<evidence type="ECO:0000256" key="4">
    <source>
        <dbReference type="SAM" id="Phobius"/>
    </source>
</evidence>
<dbReference type="InterPro" id="IPR052378">
    <property type="entry name" value="NosR_regulator"/>
</dbReference>
<comment type="caution">
    <text evidence="6">The sequence shown here is derived from an EMBL/GenBank/DDBJ whole genome shotgun (WGS) entry which is preliminary data.</text>
</comment>
<keyword evidence="4" id="KW-1133">Transmembrane helix</keyword>
<dbReference type="PANTHER" id="PTHR30224:SF4">
    <property type="entry name" value="ELECTRON TRANSPORT PROTEIN YCCM-RELATED"/>
    <property type="match status" value="1"/>
</dbReference>
<evidence type="ECO:0000259" key="5">
    <source>
        <dbReference type="SMART" id="SM00900"/>
    </source>
</evidence>
<dbReference type="EMBL" id="QRNO01000101">
    <property type="protein sequence ID" value="RHK46977.1"/>
    <property type="molecule type" value="Genomic_DNA"/>
</dbReference>
<dbReference type="GO" id="GO:0010181">
    <property type="term" value="F:FMN binding"/>
    <property type="evidence" value="ECO:0007669"/>
    <property type="project" value="InterPro"/>
</dbReference>
<dbReference type="Pfam" id="PF04205">
    <property type="entry name" value="FMN_bind"/>
    <property type="match status" value="1"/>
</dbReference>
<dbReference type="Proteomes" id="UP000286598">
    <property type="component" value="Unassembled WGS sequence"/>
</dbReference>
<feature type="transmembrane region" description="Helical" evidence="4">
    <location>
        <begin position="181"/>
        <end position="202"/>
    </location>
</feature>
<keyword evidence="4" id="KW-0812">Transmembrane</keyword>
<evidence type="ECO:0000256" key="2">
    <source>
        <dbReference type="ARBA" id="ARBA00022475"/>
    </source>
</evidence>
<feature type="transmembrane region" description="Helical" evidence="4">
    <location>
        <begin position="235"/>
        <end position="261"/>
    </location>
</feature>
<dbReference type="GO" id="GO:0005886">
    <property type="term" value="C:plasma membrane"/>
    <property type="evidence" value="ECO:0007669"/>
    <property type="project" value="UniProtKB-SubCell"/>
</dbReference>
<keyword evidence="7" id="KW-1185">Reference proteome</keyword>
<reference evidence="6 7" key="1">
    <citation type="submission" date="2018-08" db="EMBL/GenBank/DDBJ databases">
        <title>A genome reference for cultivated species of the human gut microbiota.</title>
        <authorList>
            <person name="Zou Y."/>
            <person name="Xue W."/>
            <person name="Luo G."/>
        </authorList>
    </citation>
    <scope>NUCLEOTIDE SEQUENCE [LARGE SCALE GENOMIC DNA]</scope>
    <source>
        <strain evidence="6 7">AF42-9</strain>
    </source>
</reference>
<protein>
    <submittedName>
        <fullName evidence="6">4Fe-4S binding protein</fullName>
    </submittedName>
</protein>
<dbReference type="AlphaFoldDB" id="A0A415GDW5"/>
<feature type="transmembrane region" description="Helical" evidence="4">
    <location>
        <begin position="209"/>
        <end position="229"/>
    </location>
</feature>